<gene>
    <name evidence="2" type="ORF">NVS89_09445</name>
</gene>
<dbReference type="AlphaFoldDB" id="A0A9X2T1Q7"/>
<dbReference type="RefSeq" id="WP_258732415.1">
    <property type="nucleotide sequence ID" value="NZ_JANTHZ010000003.1"/>
</dbReference>
<evidence type="ECO:0000256" key="1">
    <source>
        <dbReference type="SAM" id="SignalP"/>
    </source>
</evidence>
<comment type="caution">
    <text evidence="2">The sequence shown here is derived from an EMBL/GenBank/DDBJ whole genome shotgun (WGS) entry which is preliminary data.</text>
</comment>
<name>A0A9X2T1Q7_9HYPH</name>
<dbReference type="EMBL" id="JANTHZ010000003">
    <property type="protein sequence ID" value="MCS0495320.1"/>
    <property type="molecule type" value="Genomic_DNA"/>
</dbReference>
<evidence type="ECO:0000313" key="3">
    <source>
        <dbReference type="Proteomes" id="UP001151088"/>
    </source>
</evidence>
<accession>A0A9X2T1Q7</accession>
<evidence type="ECO:0000313" key="2">
    <source>
        <dbReference type="EMBL" id="MCS0495320.1"/>
    </source>
</evidence>
<sequence length="116" mass="11504">MKPNAFLLAALALAGTPFLAAVPAGAAESALELHQGEIFSDPVGSVMNVSVTNGTQATLESAVVNCDFTAGSKPAGSASVTLYNIVAGTKGDGQVHLMGVKADTATCAITSTTPPQ</sequence>
<reference evidence="2" key="1">
    <citation type="submission" date="2022-08" db="EMBL/GenBank/DDBJ databases">
        <authorList>
            <person name="Li F."/>
        </authorList>
    </citation>
    <scope>NUCLEOTIDE SEQUENCE</scope>
    <source>
        <strain evidence="2">MQZ15Z-1</strain>
    </source>
</reference>
<dbReference type="Proteomes" id="UP001151088">
    <property type="component" value="Unassembled WGS sequence"/>
</dbReference>
<organism evidence="2 3">
    <name type="scientific">Ancylobacter mangrovi</name>
    <dbReference type="NCBI Taxonomy" id="2972472"/>
    <lineage>
        <taxon>Bacteria</taxon>
        <taxon>Pseudomonadati</taxon>
        <taxon>Pseudomonadota</taxon>
        <taxon>Alphaproteobacteria</taxon>
        <taxon>Hyphomicrobiales</taxon>
        <taxon>Xanthobacteraceae</taxon>
        <taxon>Ancylobacter</taxon>
    </lineage>
</organism>
<evidence type="ECO:0008006" key="4">
    <source>
        <dbReference type="Google" id="ProtNLM"/>
    </source>
</evidence>
<proteinExistence type="predicted"/>
<protein>
    <recommendedName>
        <fullName evidence="4">Succinate dehydrogenase</fullName>
    </recommendedName>
</protein>
<keyword evidence="3" id="KW-1185">Reference proteome</keyword>
<keyword evidence="1" id="KW-0732">Signal</keyword>
<feature type="signal peptide" evidence="1">
    <location>
        <begin position="1"/>
        <end position="20"/>
    </location>
</feature>
<feature type="chain" id="PRO_5040996235" description="Succinate dehydrogenase" evidence="1">
    <location>
        <begin position="21"/>
        <end position="116"/>
    </location>
</feature>